<dbReference type="InParanoid" id="H6BLC7"/>
<feature type="compositionally biased region" description="Basic and acidic residues" evidence="1">
    <location>
        <begin position="190"/>
        <end position="203"/>
    </location>
</feature>
<dbReference type="EMBL" id="JH226130">
    <property type="protein sequence ID" value="EHY52820.1"/>
    <property type="molecule type" value="Genomic_DNA"/>
</dbReference>
<feature type="region of interest" description="Disordered" evidence="1">
    <location>
        <begin position="133"/>
        <end position="203"/>
    </location>
</feature>
<feature type="region of interest" description="Disordered" evidence="1">
    <location>
        <begin position="98"/>
        <end position="118"/>
    </location>
</feature>
<dbReference type="AlphaFoldDB" id="H6BLC7"/>
<protein>
    <submittedName>
        <fullName evidence="2">Uncharacterized protein</fullName>
    </submittedName>
</protein>
<name>H6BLC7_EXODN</name>
<dbReference type="HOGENOM" id="CLU_1348933_0_0_1"/>
<organism evidence="2 3">
    <name type="scientific">Exophiala dermatitidis (strain ATCC 34100 / CBS 525.76 / NIH/UT8656)</name>
    <name type="common">Black yeast</name>
    <name type="synonym">Wangiella dermatitidis</name>
    <dbReference type="NCBI Taxonomy" id="858893"/>
    <lineage>
        <taxon>Eukaryota</taxon>
        <taxon>Fungi</taxon>
        <taxon>Dikarya</taxon>
        <taxon>Ascomycota</taxon>
        <taxon>Pezizomycotina</taxon>
        <taxon>Eurotiomycetes</taxon>
        <taxon>Chaetothyriomycetidae</taxon>
        <taxon>Chaetothyriales</taxon>
        <taxon>Herpotrichiellaceae</taxon>
        <taxon>Exophiala</taxon>
    </lineage>
</organism>
<gene>
    <name evidence="2" type="ORF">HMPREF1120_01027</name>
</gene>
<feature type="region of interest" description="Disordered" evidence="1">
    <location>
        <begin position="48"/>
        <end position="68"/>
    </location>
</feature>
<feature type="compositionally biased region" description="Acidic residues" evidence="1">
    <location>
        <begin position="176"/>
        <end position="189"/>
    </location>
</feature>
<dbReference type="VEuPathDB" id="FungiDB:HMPREF1120_01027"/>
<keyword evidence="3" id="KW-1185">Reference proteome</keyword>
<sequence>MTKSTASESFAPDIGQYYNLDEEQWVIDEAAGSGGWLNSQTIEKLCTARSPSRRGSGGRPTIQVSTGEGHAEVRAAAHTLHLKMRVAGQIYAKVNDDPLPTSPLTPLRAPAAPRLASTPNAPMVRSLMAEATAPSPVASPATRRVLRFSSPPTPTPSRLAPRYSTARNPIIISSNEESDAGEDDDVFEGFDERASPPIKEEQD</sequence>
<dbReference type="RefSeq" id="XP_009153281.1">
    <property type="nucleotide sequence ID" value="XM_009155033.1"/>
</dbReference>
<accession>H6BLC7</accession>
<evidence type="ECO:0000313" key="3">
    <source>
        <dbReference type="Proteomes" id="UP000007304"/>
    </source>
</evidence>
<feature type="compositionally biased region" description="Low complexity" evidence="1">
    <location>
        <begin position="133"/>
        <end position="142"/>
    </location>
</feature>
<dbReference type="GeneID" id="20305666"/>
<dbReference type="Proteomes" id="UP000007304">
    <property type="component" value="Unassembled WGS sequence"/>
</dbReference>
<proteinExistence type="predicted"/>
<feature type="compositionally biased region" description="Polar residues" evidence="1">
    <location>
        <begin position="165"/>
        <end position="175"/>
    </location>
</feature>
<reference evidence="2" key="1">
    <citation type="submission" date="2011-07" db="EMBL/GenBank/DDBJ databases">
        <title>The Genome Sequence of Exophiala (Wangiella) dermatitidis NIH/UT8656.</title>
        <authorList>
            <consortium name="The Broad Institute Genome Sequencing Platform"/>
            <person name="Cuomo C."/>
            <person name="Wang Z."/>
            <person name="Hunicke-Smith S."/>
            <person name="Szanislo P.J."/>
            <person name="Earl A."/>
            <person name="Young S.K."/>
            <person name="Zeng Q."/>
            <person name="Gargeya S."/>
            <person name="Fitzgerald M."/>
            <person name="Haas B."/>
            <person name="Abouelleil A."/>
            <person name="Alvarado L."/>
            <person name="Arachchi H.M."/>
            <person name="Berlin A."/>
            <person name="Brown A."/>
            <person name="Chapman S.B."/>
            <person name="Chen Z."/>
            <person name="Dunbar C."/>
            <person name="Freedman E."/>
            <person name="Gearin G."/>
            <person name="Gellesch M."/>
            <person name="Goldberg J."/>
            <person name="Griggs A."/>
            <person name="Gujja S."/>
            <person name="Heiman D."/>
            <person name="Howarth C."/>
            <person name="Larson L."/>
            <person name="Lui A."/>
            <person name="MacDonald P.J.P."/>
            <person name="Montmayeur A."/>
            <person name="Murphy C."/>
            <person name="Neiman D."/>
            <person name="Pearson M."/>
            <person name="Priest M."/>
            <person name="Roberts A."/>
            <person name="Saif S."/>
            <person name="Shea T."/>
            <person name="Shenoy N."/>
            <person name="Sisk P."/>
            <person name="Stolte C."/>
            <person name="Sykes S."/>
            <person name="Wortman J."/>
            <person name="Nusbaum C."/>
            <person name="Birren B."/>
        </authorList>
    </citation>
    <scope>NUCLEOTIDE SEQUENCE</scope>
    <source>
        <strain evidence="2">NIH/UT8656</strain>
    </source>
</reference>
<evidence type="ECO:0000313" key="2">
    <source>
        <dbReference type="EMBL" id="EHY52820.1"/>
    </source>
</evidence>
<evidence type="ECO:0000256" key="1">
    <source>
        <dbReference type="SAM" id="MobiDB-lite"/>
    </source>
</evidence>